<evidence type="ECO:0000313" key="2">
    <source>
        <dbReference type="Proteomes" id="UP000269396"/>
    </source>
</evidence>
<evidence type="ECO:0000313" key="1">
    <source>
        <dbReference type="EMBL" id="VDO94499.1"/>
    </source>
</evidence>
<gene>
    <name evidence="1" type="ORF">SMTD_LOCUS3334</name>
</gene>
<organism evidence="1 2">
    <name type="scientific">Schistosoma mattheei</name>
    <dbReference type="NCBI Taxonomy" id="31246"/>
    <lineage>
        <taxon>Eukaryota</taxon>
        <taxon>Metazoa</taxon>
        <taxon>Spiralia</taxon>
        <taxon>Lophotrochozoa</taxon>
        <taxon>Platyhelminthes</taxon>
        <taxon>Trematoda</taxon>
        <taxon>Digenea</taxon>
        <taxon>Strigeidida</taxon>
        <taxon>Schistosomatoidea</taxon>
        <taxon>Schistosomatidae</taxon>
        <taxon>Schistosoma</taxon>
    </lineage>
</organism>
<sequence length="116" mass="12365">MSDFGASVGVLSGPGVFPLFICLMVILISSTIVGVIAIGSSECAALMSRPCSLSCYSLQNGQILDASISVRDSTPCTYDNPDARCIQSVCIVSDDNSLLSFKFRIYCKLITLINEI</sequence>
<accession>A0A183NMJ5</accession>
<reference evidence="1 2" key="1">
    <citation type="submission" date="2018-11" db="EMBL/GenBank/DDBJ databases">
        <authorList>
            <consortium name="Pathogen Informatics"/>
        </authorList>
    </citation>
    <scope>NUCLEOTIDE SEQUENCE [LARGE SCALE GENOMIC DNA]</scope>
    <source>
        <strain>Denwood</strain>
        <strain evidence="2">Zambia</strain>
    </source>
</reference>
<keyword evidence="2" id="KW-1185">Reference proteome</keyword>
<protein>
    <submittedName>
        <fullName evidence="1">Uncharacterized protein</fullName>
    </submittedName>
</protein>
<dbReference type="EMBL" id="UZAL01005869">
    <property type="protein sequence ID" value="VDO94499.1"/>
    <property type="molecule type" value="Genomic_DNA"/>
</dbReference>
<proteinExistence type="predicted"/>
<dbReference type="STRING" id="31246.A0A183NMJ5"/>
<name>A0A183NMJ5_9TREM</name>
<dbReference type="Proteomes" id="UP000269396">
    <property type="component" value="Unassembled WGS sequence"/>
</dbReference>
<dbReference type="AlphaFoldDB" id="A0A183NMJ5"/>